<gene>
    <name evidence="2" type="ORF">EYH45_07520</name>
</gene>
<evidence type="ECO:0000256" key="1">
    <source>
        <dbReference type="SAM" id="Phobius"/>
    </source>
</evidence>
<dbReference type="InterPro" id="IPR036259">
    <property type="entry name" value="MFS_trans_sf"/>
</dbReference>
<keyword evidence="1" id="KW-0812">Transmembrane</keyword>
<feature type="transmembrane region" description="Helical" evidence="1">
    <location>
        <begin position="164"/>
        <end position="187"/>
    </location>
</feature>
<proteinExistence type="predicted"/>
<evidence type="ECO:0000313" key="3">
    <source>
        <dbReference type="Proteomes" id="UP000608579"/>
    </source>
</evidence>
<organism evidence="2 3">
    <name type="scientific">Caldiarchaeum subterraneum</name>
    <dbReference type="NCBI Taxonomy" id="311458"/>
    <lineage>
        <taxon>Archaea</taxon>
        <taxon>Nitrososphaerota</taxon>
        <taxon>Candidatus Caldarchaeales</taxon>
        <taxon>Candidatus Caldarchaeaceae</taxon>
        <taxon>Candidatus Caldarchaeum</taxon>
    </lineage>
</organism>
<reference evidence="2" key="1">
    <citation type="journal article" date="2020" name="ISME J.">
        <title>Gammaproteobacteria mediating utilization of methyl-, sulfur- and petroleum organic compounds in deep ocean hydrothermal plumes.</title>
        <authorList>
            <person name="Zhou Z."/>
            <person name="Liu Y."/>
            <person name="Pan J."/>
            <person name="Cron B.R."/>
            <person name="Toner B.M."/>
            <person name="Anantharaman K."/>
            <person name="Breier J.A."/>
            <person name="Dick G.J."/>
            <person name="Li M."/>
        </authorList>
    </citation>
    <scope>NUCLEOTIDE SEQUENCE</scope>
    <source>
        <strain evidence="2">SZUA-1515</strain>
    </source>
</reference>
<dbReference type="InterPro" id="IPR009078">
    <property type="entry name" value="Ferritin-like_SF"/>
</dbReference>
<protein>
    <submittedName>
        <fullName evidence="2">Rubrerythrin family protein</fullName>
    </submittedName>
</protein>
<keyword evidence="1" id="KW-0472">Membrane</keyword>
<dbReference type="CDD" id="cd01044">
    <property type="entry name" value="Ferritin_CCC1_N"/>
    <property type="match status" value="1"/>
</dbReference>
<dbReference type="SUPFAM" id="SSF103473">
    <property type="entry name" value="MFS general substrate transporter"/>
    <property type="match status" value="1"/>
</dbReference>
<dbReference type="AlphaFoldDB" id="A0A833A5I8"/>
<accession>A0A833A5I8</accession>
<dbReference type="SUPFAM" id="SSF47240">
    <property type="entry name" value="Ferritin-like"/>
    <property type="match status" value="1"/>
</dbReference>
<feature type="transmembrane region" description="Helical" evidence="1">
    <location>
        <begin position="262"/>
        <end position="286"/>
    </location>
</feature>
<name>A0A833A5I8_CALS0</name>
<dbReference type="EMBL" id="DQVM01000148">
    <property type="protein sequence ID" value="HIQ30393.1"/>
    <property type="molecule type" value="Genomic_DNA"/>
</dbReference>
<feature type="transmembrane region" description="Helical" evidence="1">
    <location>
        <begin position="226"/>
        <end position="250"/>
    </location>
</feature>
<feature type="transmembrane region" description="Helical" evidence="1">
    <location>
        <begin position="199"/>
        <end position="220"/>
    </location>
</feature>
<dbReference type="Proteomes" id="UP000608579">
    <property type="component" value="Unassembled WGS sequence"/>
</dbReference>
<feature type="transmembrane region" description="Helical" evidence="1">
    <location>
        <begin position="134"/>
        <end position="158"/>
    </location>
</feature>
<sequence>MQSPKEFCEDEYRDYIVYTALSEVEKNDERKKILQQLAAAEHKHYTFWSSKADGYKPHVNRLVIKFIVLLRFLFGLMFTLKLLERHESEVIKGYKSYLLKLEGEERRKLEEIIKEEEEHESYFMSQIDETVVKYMSFIVLGLADAIVEITGVHAGFLGVTSSTLIAGVAGLIVGFAAAISMASAAYLQAKHDVKRSPMISAITTGASYICAVAFLALPYFLTHDMIYAFTGSLILAILLTAAFTFYGAVINDKSFSREFIESTALIMGTAAATFLFGEFLGDFFGIKQAVSLF</sequence>
<comment type="caution">
    <text evidence="2">The sequence shown here is derived from an EMBL/GenBank/DDBJ whole genome shotgun (WGS) entry which is preliminary data.</text>
</comment>
<evidence type="ECO:0000313" key="2">
    <source>
        <dbReference type="EMBL" id="HIQ30393.1"/>
    </source>
</evidence>
<keyword evidence="1" id="KW-1133">Transmembrane helix</keyword>
<dbReference type="InterPro" id="IPR039376">
    <property type="entry name" value="Ferritin_CCC1_N"/>
</dbReference>